<dbReference type="InterPro" id="IPR039448">
    <property type="entry name" value="Beta_helix"/>
</dbReference>
<dbReference type="Pfam" id="PF13229">
    <property type="entry name" value="Beta_helix"/>
    <property type="match status" value="1"/>
</dbReference>
<gene>
    <name evidence="3" type="ORF">P0M35_03060</name>
</gene>
<comment type="caution">
    <text evidence="3">The sequence shown here is derived from an EMBL/GenBank/DDBJ whole genome shotgun (WGS) entry which is preliminary data.</text>
</comment>
<dbReference type="EMBL" id="JARGDL010000003">
    <property type="protein sequence ID" value="MDF1611115.1"/>
    <property type="molecule type" value="Genomic_DNA"/>
</dbReference>
<dbReference type="InterPro" id="IPR011990">
    <property type="entry name" value="TPR-like_helical_dom_sf"/>
</dbReference>
<proteinExistence type="predicted"/>
<dbReference type="InterPro" id="IPR011050">
    <property type="entry name" value="Pectin_lyase_fold/virulence"/>
</dbReference>
<dbReference type="NCBIfam" id="TIGR04183">
    <property type="entry name" value="Por_Secre_tail"/>
    <property type="match status" value="1"/>
</dbReference>
<dbReference type="RefSeq" id="WP_321534882.1">
    <property type="nucleotide sequence ID" value="NZ_JARGDL010000003.1"/>
</dbReference>
<feature type="domain" description="Secretion system C-terminal sorting" evidence="2">
    <location>
        <begin position="472"/>
        <end position="546"/>
    </location>
</feature>
<dbReference type="SMART" id="SM00710">
    <property type="entry name" value="PbH1"/>
    <property type="match status" value="3"/>
</dbReference>
<evidence type="ECO:0000313" key="4">
    <source>
        <dbReference type="Proteomes" id="UP001221302"/>
    </source>
</evidence>
<dbReference type="InterPro" id="IPR012334">
    <property type="entry name" value="Pectin_lyas_fold"/>
</dbReference>
<dbReference type="InterPro" id="IPR026444">
    <property type="entry name" value="Secre_tail"/>
</dbReference>
<sequence length="550" mass="60742">MRFASGKKIIVNGILNTWGTATENVTFDRIGATGSWGGIVYNSGSSGTLNWSIITNVQTYGGAAIVINGSSPTIQNCTIENNVGATSGIQVLSNGQPYIYNNIIRNNPEHGIYISHSNPYLRYNMITGSTSANKASVYCYNFASPLFGGVGGGLSEGKNTLQSGYYGIVADYYSTPSAGASDIAYNNRFINNSCANAYANYYSTIYARYDWWGSSIPDPNKIISVNGSTIYWDPSLTSDPGPSRSMLSTPYSNNETLPTGLSFSINNSGSPNNTEIQQSVVFDDLLKARELRFTKNYNEAFNIYKSILSSKKEMSEAKIALVELGNIYAETKDLKILTFIKGFIQTKYDFNGLKPIAMEALSKIYTSENNINEAIEINTQLINDYNGTIHERSGGMNLFFIYYNSGKFDLSKEMLSSVKTKFENNTEMEAAEWLLYVAGVYDAKPDLSKVITINQNQESIKNSTDCQLFDNYPNPFNPTTKISYHLPEASFVTLKVFDILGKEIVTLVNEAKPSGKHEVEFDASKLPSGTYIYQLTAGNNQIIRKMLLIK</sequence>
<evidence type="ECO:0000259" key="2">
    <source>
        <dbReference type="Pfam" id="PF18962"/>
    </source>
</evidence>
<dbReference type="InterPro" id="IPR006626">
    <property type="entry name" value="PbH1"/>
</dbReference>
<dbReference type="SUPFAM" id="SSF51126">
    <property type="entry name" value="Pectin lyase-like"/>
    <property type="match status" value="1"/>
</dbReference>
<protein>
    <submittedName>
        <fullName evidence="3">T9SS type A sorting domain-containing protein</fullName>
    </submittedName>
</protein>
<reference evidence="3" key="1">
    <citation type="submission" date="2023-03" db="EMBL/GenBank/DDBJ databases">
        <title>Stygiobacter electus gen. nov., sp. nov., facultatively anaerobic thermotolerant bacterium of the class Ignavibacteria from a well of Yessentuki mineral water deposit.</title>
        <authorList>
            <person name="Podosokorskaya O.A."/>
            <person name="Elcheninov A.G."/>
            <person name="Petrova N.F."/>
            <person name="Zavarzina D.G."/>
            <person name="Kublanov I.V."/>
            <person name="Merkel A.Y."/>
        </authorList>
    </citation>
    <scope>NUCLEOTIDE SEQUENCE</scope>
    <source>
        <strain evidence="3">09-Me</strain>
    </source>
</reference>
<dbReference type="Pfam" id="PF18962">
    <property type="entry name" value="Por_Secre_tail"/>
    <property type="match status" value="1"/>
</dbReference>
<keyword evidence="4" id="KW-1185">Reference proteome</keyword>
<accession>A0AAE3TBR2</accession>
<evidence type="ECO:0000259" key="1">
    <source>
        <dbReference type="Pfam" id="PF13229"/>
    </source>
</evidence>
<evidence type="ECO:0000313" key="3">
    <source>
        <dbReference type="EMBL" id="MDF1611115.1"/>
    </source>
</evidence>
<dbReference type="AlphaFoldDB" id="A0AAE3TBR2"/>
<dbReference type="Gene3D" id="2.160.20.10">
    <property type="entry name" value="Single-stranded right-handed beta-helix, Pectin lyase-like"/>
    <property type="match status" value="1"/>
</dbReference>
<dbReference type="Gene3D" id="2.60.40.4070">
    <property type="match status" value="1"/>
</dbReference>
<name>A0AAE3TBR2_9BACT</name>
<dbReference type="Gene3D" id="1.25.40.10">
    <property type="entry name" value="Tetratricopeptide repeat domain"/>
    <property type="match status" value="1"/>
</dbReference>
<dbReference type="Proteomes" id="UP001221302">
    <property type="component" value="Unassembled WGS sequence"/>
</dbReference>
<organism evidence="3 4">
    <name type="scientific">Stygiobacter electus</name>
    <dbReference type="NCBI Taxonomy" id="3032292"/>
    <lineage>
        <taxon>Bacteria</taxon>
        <taxon>Pseudomonadati</taxon>
        <taxon>Ignavibacteriota</taxon>
        <taxon>Ignavibacteria</taxon>
        <taxon>Ignavibacteriales</taxon>
        <taxon>Melioribacteraceae</taxon>
        <taxon>Stygiobacter</taxon>
    </lineage>
</organism>
<feature type="domain" description="Right handed beta helix" evidence="1">
    <location>
        <begin position="20"/>
        <end position="128"/>
    </location>
</feature>